<accession>A0A9X1P8U6</accession>
<dbReference type="Pfam" id="PF11171">
    <property type="entry name" value="DUF2958"/>
    <property type="match status" value="1"/>
</dbReference>
<sequence>MIHNAQEVQSDLAKDHAPVVKLHSKYGKAIWLLSELDATNNIAFGLCDLGQGKPELSYVSITDLESIKHARLRVPMVEIDPAFDGKYPMSVYLEAAKANKRVTEDEALLREAALKLSI</sequence>
<proteinExistence type="predicted"/>
<dbReference type="AlphaFoldDB" id="A0A9X1P8U6"/>
<keyword evidence="2" id="KW-1185">Reference proteome</keyword>
<dbReference type="Proteomes" id="UP001139700">
    <property type="component" value="Unassembled WGS sequence"/>
</dbReference>
<name>A0A9X1P8U6_9BACT</name>
<reference evidence="1" key="1">
    <citation type="submission" date="2021-12" db="EMBL/GenBank/DDBJ databases">
        <title>Novel species in genus Dyadobacter.</title>
        <authorList>
            <person name="Ma C."/>
        </authorList>
    </citation>
    <scope>NUCLEOTIDE SEQUENCE</scope>
    <source>
        <strain evidence="1">CY399</strain>
    </source>
</reference>
<dbReference type="InterPro" id="IPR021341">
    <property type="entry name" value="DUF2958"/>
</dbReference>
<organism evidence="1 2">
    <name type="scientific">Dyadobacter fanqingshengii</name>
    <dbReference type="NCBI Taxonomy" id="2906443"/>
    <lineage>
        <taxon>Bacteria</taxon>
        <taxon>Pseudomonadati</taxon>
        <taxon>Bacteroidota</taxon>
        <taxon>Cytophagia</taxon>
        <taxon>Cytophagales</taxon>
        <taxon>Spirosomataceae</taxon>
        <taxon>Dyadobacter</taxon>
    </lineage>
</organism>
<comment type="caution">
    <text evidence="1">The sequence shown here is derived from an EMBL/GenBank/DDBJ whole genome shotgun (WGS) entry which is preliminary data.</text>
</comment>
<gene>
    <name evidence="1" type="ORF">LXM24_08690</name>
</gene>
<protein>
    <submittedName>
        <fullName evidence="1">DUF2958 domain-containing protein</fullName>
    </submittedName>
</protein>
<evidence type="ECO:0000313" key="2">
    <source>
        <dbReference type="Proteomes" id="UP001139700"/>
    </source>
</evidence>
<dbReference type="EMBL" id="JAJTTA010000002">
    <property type="protein sequence ID" value="MCF0040157.1"/>
    <property type="molecule type" value="Genomic_DNA"/>
</dbReference>
<evidence type="ECO:0000313" key="1">
    <source>
        <dbReference type="EMBL" id="MCF0040157.1"/>
    </source>
</evidence>